<dbReference type="RefSeq" id="WP_069441559.1">
    <property type="nucleotide sequence ID" value="NZ_LPWF01000023.1"/>
</dbReference>
<feature type="region of interest" description="Disordered" evidence="1">
    <location>
        <begin position="20"/>
        <end position="82"/>
    </location>
</feature>
<dbReference type="Proteomes" id="UP000094472">
    <property type="component" value="Unassembled WGS sequence"/>
</dbReference>
<comment type="caution">
    <text evidence="3">The sequence shown here is derived from an EMBL/GenBank/DDBJ whole genome shotgun (WGS) entry which is preliminary data.</text>
</comment>
<feature type="compositionally biased region" description="Basic and acidic residues" evidence="1">
    <location>
        <begin position="45"/>
        <end position="64"/>
    </location>
</feature>
<protein>
    <recommendedName>
        <fullName evidence="5">Secreted protein</fullName>
    </recommendedName>
</protein>
<accession>A0A1E3VXP9</accession>
<keyword evidence="4" id="KW-1185">Reference proteome</keyword>
<evidence type="ECO:0000256" key="2">
    <source>
        <dbReference type="SAM" id="SignalP"/>
    </source>
</evidence>
<gene>
    <name evidence="3" type="ORF">AUC69_10700</name>
</gene>
<dbReference type="AlphaFoldDB" id="A0A1E3VXP9"/>
<feature type="compositionally biased region" description="Low complexity" evidence="1">
    <location>
        <begin position="31"/>
        <end position="43"/>
    </location>
</feature>
<evidence type="ECO:0000313" key="4">
    <source>
        <dbReference type="Proteomes" id="UP000094472"/>
    </source>
</evidence>
<feature type="signal peptide" evidence="2">
    <location>
        <begin position="1"/>
        <end position="26"/>
    </location>
</feature>
<evidence type="ECO:0000256" key="1">
    <source>
        <dbReference type="SAM" id="MobiDB-lite"/>
    </source>
</evidence>
<keyword evidence="2" id="KW-0732">Signal</keyword>
<sequence length="82" mass="8430">MIKLSAGLFAAALVIGLGSIPTPSHAEEDAAAPAKGAATDSAAEVPKDESKLKKLEEEVIKDLEANTDQPADSIMESEGSDH</sequence>
<evidence type="ECO:0008006" key="5">
    <source>
        <dbReference type="Google" id="ProtNLM"/>
    </source>
</evidence>
<name>A0A1E3VXP9_9HYPH</name>
<evidence type="ECO:0000313" key="3">
    <source>
        <dbReference type="EMBL" id="ODR98335.1"/>
    </source>
</evidence>
<dbReference type="STRING" id="1774969.AUC69_10700"/>
<feature type="chain" id="PRO_5009138889" description="Secreted protein" evidence="2">
    <location>
        <begin position="27"/>
        <end position="82"/>
    </location>
</feature>
<organism evidence="3 4">
    <name type="scientific">Methyloceanibacter superfactus</name>
    <dbReference type="NCBI Taxonomy" id="1774969"/>
    <lineage>
        <taxon>Bacteria</taxon>
        <taxon>Pseudomonadati</taxon>
        <taxon>Pseudomonadota</taxon>
        <taxon>Alphaproteobacteria</taxon>
        <taxon>Hyphomicrobiales</taxon>
        <taxon>Hyphomicrobiaceae</taxon>
        <taxon>Methyloceanibacter</taxon>
    </lineage>
</organism>
<proteinExistence type="predicted"/>
<reference evidence="3 4" key="1">
    <citation type="journal article" date="2016" name="Environ. Microbiol.">
        <title>New Methyloceanibacter diversity from North Sea sediments includes methanotroph containing solely the soluble methane monooxygenase.</title>
        <authorList>
            <person name="Vekeman B."/>
            <person name="Kerckhof F.M."/>
            <person name="Cremers G."/>
            <person name="de Vos P."/>
            <person name="Vandamme P."/>
            <person name="Boon N."/>
            <person name="Op den Camp H.J."/>
            <person name="Heylen K."/>
        </authorList>
    </citation>
    <scope>NUCLEOTIDE SEQUENCE [LARGE SCALE GENOMIC DNA]</scope>
    <source>
        <strain evidence="3 4">R-67175</strain>
    </source>
</reference>
<dbReference type="EMBL" id="LPWF01000023">
    <property type="protein sequence ID" value="ODR98335.1"/>
    <property type="molecule type" value="Genomic_DNA"/>
</dbReference>